<sequence>MPSNGGKFICPKAFLSLVGDCCTFCAKCGKSDKNQAKLQFDRRKTSGPAGDGAELGPEKGPYIASGEEQDLHQILVAMQHSLTPTDGKIDSLSYRMDRMTEHLDKHAKHLNQSDRRVSEVEDGQTELVTSQVKLNKELNSLRLKVDDLEALSRRNNLRIVGVAEYTAIDNMEGFIEQLLVQLLGCATFSDLLVME</sequence>
<gene>
    <name evidence="2" type="ORF">NDU88_001145</name>
</gene>
<reference evidence="2" key="1">
    <citation type="journal article" date="2022" name="bioRxiv">
        <title>Sequencing and chromosome-scale assembly of the giantPleurodeles waltlgenome.</title>
        <authorList>
            <person name="Brown T."/>
            <person name="Elewa A."/>
            <person name="Iarovenko S."/>
            <person name="Subramanian E."/>
            <person name="Araus A.J."/>
            <person name="Petzold A."/>
            <person name="Susuki M."/>
            <person name="Suzuki K.-i.T."/>
            <person name="Hayashi T."/>
            <person name="Toyoda A."/>
            <person name="Oliveira C."/>
            <person name="Osipova E."/>
            <person name="Leigh N.D."/>
            <person name="Simon A."/>
            <person name="Yun M.H."/>
        </authorList>
    </citation>
    <scope>NUCLEOTIDE SEQUENCE</scope>
    <source>
        <strain evidence="2">20211129_DDA</strain>
        <tissue evidence="2">Liver</tissue>
    </source>
</reference>
<dbReference type="Proteomes" id="UP001066276">
    <property type="component" value="Chromosome 8"/>
</dbReference>
<proteinExistence type="predicted"/>
<evidence type="ECO:0000313" key="2">
    <source>
        <dbReference type="EMBL" id="KAJ1112884.1"/>
    </source>
</evidence>
<protein>
    <submittedName>
        <fullName evidence="2">Uncharacterized protein</fullName>
    </submittedName>
</protein>
<accession>A0AAV7NCM3</accession>
<evidence type="ECO:0000256" key="1">
    <source>
        <dbReference type="SAM" id="MobiDB-lite"/>
    </source>
</evidence>
<comment type="caution">
    <text evidence="2">The sequence shown here is derived from an EMBL/GenBank/DDBJ whole genome shotgun (WGS) entry which is preliminary data.</text>
</comment>
<evidence type="ECO:0000313" key="3">
    <source>
        <dbReference type="Proteomes" id="UP001066276"/>
    </source>
</evidence>
<keyword evidence="3" id="KW-1185">Reference proteome</keyword>
<feature type="region of interest" description="Disordered" evidence="1">
    <location>
        <begin position="39"/>
        <end position="61"/>
    </location>
</feature>
<name>A0AAV7NCM3_PLEWA</name>
<dbReference type="AlphaFoldDB" id="A0AAV7NCM3"/>
<organism evidence="2 3">
    <name type="scientific">Pleurodeles waltl</name>
    <name type="common">Iberian ribbed newt</name>
    <dbReference type="NCBI Taxonomy" id="8319"/>
    <lineage>
        <taxon>Eukaryota</taxon>
        <taxon>Metazoa</taxon>
        <taxon>Chordata</taxon>
        <taxon>Craniata</taxon>
        <taxon>Vertebrata</taxon>
        <taxon>Euteleostomi</taxon>
        <taxon>Amphibia</taxon>
        <taxon>Batrachia</taxon>
        <taxon>Caudata</taxon>
        <taxon>Salamandroidea</taxon>
        <taxon>Salamandridae</taxon>
        <taxon>Pleurodelinae</taxon>
        <taxon>Pleurodeles</taxon>
    </lineage>
</organism>
<dbReference type="EMBL" id="JANPWB010000012">
    <property type="protein sequence ID" value="KAJ1112884.1"/>
    <property type="molecule type" value="Genomic_DNA"/>
</dbReference>